<protein>
    <submittedName>
        <fullName evidence="2">Uncharacterized protein</fullName>
    </submittedName>
</protein>
<dbReference type="Proteomes" id="UP000578000">
    <property type="component" value="Unassembled WGS sequence"/>
</dbReference>
<evidence type="ECO:0000313" key="3">
    <source>
        <dbReference type="Proteomes" id="UP000578000"/>
    </source>
</evidence>
<dbReference type="EMBL" id="JACHIE010000014">
    <property type="protein sequence ID" value="MBB6458122.1"/>
    <property type="molecule type" value="Genomic_DNA"/>
</dbReference>
<feature type="transmembrane region" description="Helical" evidence="1">
    <location>
        <begin position="5"/>
        <end position="24"/>
    </location>
</feature>
<comment type="caution">
    <text evidence="2">The sequence shown here is derived from an EMBL/GenBank/DDBJ whole genome shotgun (WGS) entry which is preliminary data.</text>
</comment>
<keyword evidence="1" id="KW-1133">Transmembrane helix</keyword>
<keyword evidence="1" id="KW-0472">Membrane</keyword>
<organism evidence="2 3">
    <name type="scientific">Acetobacter lovaniensis</name>
    <dbReference type="NCBI Taxonomy" id="104100"/>
    <lineage>
        <taxon>Bacteria</taxon>
        <taxon>Pseudomonadati</taxon>
        <taxon>Pseudomonadota</taxon>
        <taxon>Alphaproteobacteria</taxon>
        <taxon>Acetobacterales</taxon>
        <taxon>Acetobacteraceae</taxon>
        <taxon>Acetobacter</taxon>
    </lineage>
</organism>
<evidence type="ECO:0000256" key="1">
    <source>
        <dbReference type="SAM" id="Phobius"/>
    </source>
</evidence>
<feature type="transmembrane region" description="Helical" evidence="1">
    <location>
        <begin position="57"/>
        <end position="77"/>
    </location>
</feature>
<accession>A0A841QJE9</accession>
<proteinExistence type="predicted"/>
<reference evidence="2 3" key="1">
    <citation type="submission" date="2020-08" db="EMBL/GenBank/DDBJ databases">
        <title>Genomic Encyclopedia of Type Strains, Phase IV (KMG-IV): sequencing the most valuable type-strain genomes for metagenomic binning, comparative biology and taxonomic classification.</title>
        <authorList>
            <person name="Goeker M."/>
        </authorList>
    </citation>
    <scope>NUCLEOTIDE SEQUENCE [LARGE SCALE GENOMIC DNA]</scope>
    <source>
        <strain evidence="2 3">DSM 4491</strain>
    </source>
</reference>
<keyword evidence="1" id="KW-0812">Transmembrane</keyword>
<name>A0A841QJE9_9PROT</name>
<gene>
    <name evidence="2" type="ORF">HNR55_002727</name>
</gene>
<evidence type="ECO:0000313" key="2">
    <source>
        <dbReference type="EMBL" id="MBB6458122.1"/>
    </source>
</evidence>
<dbReference type="RefSeq" id="WP_166116083.1">
    <property type="nucleotide sequence ID" value="NZ_BAABDB010000043.1"/>
</dbReference>
<dbReference type="AlphaFoldDB" id="A0A841QJE9"/>
<keyword evidence="3" id="KW-1185">Reference proteome</keyword>
<sequence>MQFRLLTAIMVFLGSYLPLAVILFSQNIDYKALVHGFCWPFKTGTCSIPVNDAKYSIGFLIITMICFGITVISLLIIRPTQDITVCEAEYVPTDLMNYTLPYVVSFMGVDYNETNKFVGFCVFLGWMFWLTHKSGQIFLNPLLIALGWRLYDVTYSFAGSHTQHKGRALVKGYLEPGIYKQWPVQDIQIIKP</sequence>